<sequence length="395" mass="41723">MPVGYLVTVVLVGCAILVALAPPRRPPGVATLGFLWSVAVTELPFLAFAYLLVTTLLAFGAGDVDSLGGWVTFGGAVLVACGVAVIAWRGARARPVVEDALREGLGAGWRAAPSAAAAGGTRKPNGPRRRRWGRILLGPFPVRGPGVRRVKNIQYGDAGRRNLLDVYHGRSRPTGGPILIHLHGGRYRGGRKSTQSLPLLHRLAGHGWVCVSANYRLRPDAGLREHLVDAKKVITWAREHGPEYGADPSRIFVAGSSAGAHLMALAALTAGDPAHQPGFEAADTSAAAVVCLGGYYGDYDAGPDWRAPSSPLGYLRPDAPPFFVAHGDRDTVVAVESARDFAARLRAVSASPVVYAELPGSQHGFDLFHSPRFEAVVDGIESFAAWVSSRASTQA</sequence>
<dbReference type="InterPro" id="IPR050300">
    <property type="entry name" value="GDXG_lipolytic_enzyme"/>
</dbReference>
<feature type="transmembrane region" description="Helical" evidence="2">
    <location>
        <begin position="6"/>
        <end position="22"/>
    </location>
</feature>
<dbReference type="InterPro" id="IPR049492">
    <property type="entry name" value="BD-FAE-like_dom"/>
</dbReference>
<dbReference type="EMBL" id="JAEACQ010000153">
    <property type="protein sequence ID" value="MBL7626959.1"/>
    <property type="molecule type" value="Genomic_DNA"/>
</dbReference>
<dbReference type="Pfam" id="PF20434">
    <property type="entry name" value="BD-FAE"/>
    <property type="match status" value="1"/>
</dbReference>
<keyword evidence="2" id="KW-0472">Membrane</keyword>
<keyword evidence="5" id="KW-1185">Reference proteome</keyword>
<evidence type="ECO:0000313" key="5">
    <source>
        <dbReference type="Proteomes" id="UP000604475"/>
    </source>
</evidence>
<gene>
    <name evidence="4" type="ORF">I7412_07225</name>
</gene>
<dbReference type="Proteomes" id="UP000604475">
    <property type="component" value="Unassembled WGS sequence"/>
</dbReference>
<feature type="domain" description="BD-FAE-like" evidence="3">
    <location>
        <begin position="164"/>
        <end position="272"/>
    </location>
</feature>
<dbReference type="SUPFAM" id="SSF53474">
    <property type="entry name" value="alpha/beta-Hydrolases"/>
    <property type="match status" value="1"/>
</dbReference>
<evidence type="ECO:0000259" key="3">
    <source>
        <dbReference type="Pfam" id="PF20434"/>
    </source>
</evidence>
<reference evidence="4" key="1">
    <citation type="submission" date="2020-12" db="EMBL/GenBank/DDBJ databases">
        <title>Genomic characterization of non-nitrogen-fixing Frankia strains.</title>
        <authorList>
            <person name="Carlos-Shanley C."/>
            <person name="Guerra T."/>
            <person name="Hahn D."/>
        </authorList>
    </citation>
    <scope>NUCLEOTIDE SEQUENCE</scope>
    <source>
        <strain evidence="4">CN6</strain>
    </source>
</reference>
<dbReference type="InterPro" id="IPR029058">
    <property type="entry name" value="AB_hydrolase_fold"/>
</dbReference>
<dbReference type="AlphaFoldDB" id="A0A937RDN6"/>
<proteinExistence type="predicted"/>
<dbReference type="RefSeq" id="WP_203002798.1">
    <property type="nucleotide sequence ID" value="NZ_JADWYU010000197.1"/>
</dbReference>
<keyword evidence="2" id="KW-0812">Transmembrane</keyword>
<comment type="caution">
    <text evidence="4">The sequence shown here is derived from an EMBL/GenBank/DDBJ whole genome shotgun (WGS) entry which is preliminary data.</text>
</comment>
<dbReference type="PANTHER" id="PTHR48081">
    <property type="entry name" value="AB HYDROLASE SUPERFAMILY PROTEIN C4A8.06C"/>
    <property type="match status" value="1"/>
</dbReference>
<accession>A0A937RDN6</accession>
<feature type="transmembrane region" description="Helical" evidence="2">
    <location>
        <begin position="34"/>
        <end position="61"/>
    </location>
</feature>
<dbReference type="PANTHER" id="PTHR48081:SF33">
    <property type="entry name" value="KYNURENINE FORMAMIDASE"/>
    <property type="match status" value="1"/>
</dbReference>
<keyword evidence="1 4" id="KW-0378">Hydrolase</keyword>
<evidence type="ECO:0000256" key="2">
    <source>
        <dbReference type="SAM" id="Phobius"/>
    </source>
</evidence>
<organism evidence="4 5">
    <name type="scientific">Frankia nepalensis</name>
    <dbReference type="NCBI Taxonomy" id="1836974"/>
    <lineage>
        <taxon>Bacteria</taxon>
        <taxon>Bacillati</taxon>
        <taxon>Actinomycetota</taxon>
        <taxon>Actinomycetes</taxon>
        <taxon>Frankiales</taxon>
        <taxon>Frankiaceae</taxon>
        <taxon>Frankia</taxon>
    </lineage>
</organism>
<dbReference type="Gene3D" id="3.40.50.1820">
    <property type="entry name" value="alpha/beta hydrolase"/>
    <property type="match status" value="1"/>
</dbReference>
<name>A0A937RDN6_9ACTN</name>
<keyword evidence="2" id="KW-1133">Transmembrane helix</keyword>
<evidence type="ECO:0000313" key="4">
    <source>
        <dbReference type="EMBL" id="MBL7626959.1"/>
    </source>
</evidence>
<evidence type="ECO:0000256" key="1">
    <source>
        <dbReference type="ARBA" id="ARBA00022801"/>
    </source>
</evidence>
<feature type="transmembrane region" description="Helical" evidence="2">
    <location>
        <begin position="67"/>
        <end position="88"/>
    </location>
</feature>
<dbReference type="GO" id="GO:0016787">
    <property type="term" value="F:hydrolase activity"/>
    <property type="evidence" value="ECO:0007669"/>
    <property type="project" value="UniProtKB-KW"/>
</dbReference>
<protein>
    <submittedName>
        <fullName evidence="4">Alpha/beta hydrolase</fullName>
    </submittedName>
</protein>